<dbReference type="AlphaFoldDB" id="R6WLS5"/>
<proteinExistence type="predicted"/>
<name>R6WLS5_9FIRM</name>
<organism evidence="1 2">
    <name type="scientific">Phascolarctobacterium succinatutens CAG:287</name>
    <dbReference type="NCBI Taxonomy" id="1263101"/>
    <lineage>
        <taxon>Bacteria</taxon>
        <taxon>Bacillati</taxon>
        <taxon>Bacillota</taxon>
        <taxon>Negativicutes</taxon>
        <taxon>Acidaminococcales</taxon>
        <taxon>Acidaminococcaceae</taxon>
        <taxon>Phascolarctobacterium</taxon>
    </lineage>
</organism>
<accession>R6WLS5</accession>
<protein>
    <submittedName>
        <fullName evidence="1">Isopentenyl-diphosphate delta-isomerase</fullName>
    </submittedName>
</protein>
<keyword evidence="1" id="KW-0413">Isomerase</keyword>
<comment type="caution">
    <text evidence="1">The sequence shown here is derived from an EMBL/GenBank/DDBJ whole genome shotgun (WGS) entry which is preliminary data.</text>
</comment>
<reference evidence="1" key="1">
    <citation type="submission" date="2012-11" db="EMBL/GenBank/DDBJ databases">
        <title>Dependencies among metagenomic species, viruses, plasmids and units of genetic variation.</title>
        <authorList>
            <person name="Nielsen H.B."/>
            <person name="Almeida M."/>
            <person name="Juncker A.S."/>
            <person name="Rasmussen S."/>
            <person name="Li J."/>
            <person name="Sunagawa S."/>
            <person name="Plichta D."/>
            <person name="Gautier L."/>
            <person name="Le Chatelier E."/>
            <person name="Peletier E."/>
            <person name="Bonde I."/>
            <person name="Nielsen T."/>
            <person name="Manichanh C."/>
            <person name="Arumugam M."/>
            <person name="Batto J."/>
            <person name="Santos M.B.Q.D."/>
            <person name="Blom N."/>
            <person name="Borruel N."/>
            <person name="Burgdorf K.S."/>
            <person name="Boumezbeur F."/>
            <person name="Casellas F."/>
            <person name="Dore J."/>
            <person name="Guarner F."/>
            <person name="Hansen T."/>
            <person name="Hildebrand F."/>
            <person name="Kaas R.S."/>
            <person name="Kennedy S."/>
            <person name="Kristiansen K."/>
            <person name="Kultima J.R."/>
            <person name="Leonard P."/>
            <person name="Levenez F."/>
            <person name="Lund O."/>
            <person name="Moumen B."/>
            <person name="Le Paslier D."/>
            <person name="Pons N."/>
            <person name="Pedersen O."/>
            <person name="Prifti E."/>
            <person name="Qin J."/>
            <person name="Raes J."/>
            <person name="Tap J."/>
            <person name="Tims S."/>
            <person name="Ussery D.W."/>
            <person name="Yamada T."/>
            <person name="MetaHit consortium"/>
            <person name="Renault P."/>
            <person name="Sicheritz-Ponten T."/>
            <person name="Bork P."/>
            <person name="Wang J."/>
            <person name="Brunak S."/>
            <person name="Ehrlich S.D."/>
        </authorList>
    </citation>
    <scope>NUCLEOTIDE SEQUENCE [LARGE SCALE GENOMIC DNA]</scope>
</reference>
<dbReference type="Proteomes" id="UP000014937">
    <property type="component" value="Unassembled WGS sequence"/>
</dbReference>
<evidence type="ECO:0000313" key="1">
    <source>
        <dbReference type="EMBL" id="CDD10390.1"/>
    </source>
</evidence>
<gene>
    <name evidence="1" type="ORF">BN587_01991</name>
</gene>
<sequence>MLLLGCLTPKELRDLPLIVTGETRDFIASRGYKLAKLCRWRRG</sequence>
<dbReference type="GO" id="GO:0016853">
    <property type="term" value="F:isomerase activity"/>
    <property type="evidence" value="ECO:0007669"/>
    <property type="project" value="UniProtKB-KW"/>
</dbReference>
<evidence type="ECO:0000313" key="2">
    <source>
        <dbReference type="Proteomes" id="UP000014937"/>
    </source>
</evidence>
<dbReference type="EMBL" id="CBGL010000034">
    <property type="protein sequence ID" value="CDD10390.1"/>
    <property type="molecule type" value="Genomic_DNA"/>
</dbReference>
<dbReference type="HOGENOM" id="CLU_3237403_0_0_9"/>